<name>A0A6G0YGP7_APHCR</name>
<comment type="caution">
    <text evidence="1">The sequence shown here is derived from an EMBL/GenBank/DDBJ whole genome shotgun (WGS) entry which is preliminary data.</text>
</comment>
<dbReference type="Proteomes" id="UP000478052">
    <property type="component" value="Unassembled WGS sequence"/>
</dbReference>
<proteinExistence type="predicted"/>
<evidence type="ECO:0000313" key="1">
    <source>
        <dbReference type="EMBL" id="KAF0755444.1"/>
    </source>
</evidence>
<protein>
    <submittedName>
        <fullName evidence="1">Uncharacterized protein</fullName>
    </submittedName>
</protein>
<accession>A0A6G0YGP7</accession>
<dbReference type="EMBL" id="VUJU01004136">
    <property type="protein sequence ID" value="KAF0755444.1"/>
    <property type="molecule type" value="Genomic_DNA"/>
</dbReference>
<sequence length="163" mass="19169">MLTTIRITHKEPCIKFSNFFLTLLKTIGKFFTFDPLKYQLDSLYYQKQGPLFKIEALLLLQNVVTDTKKKHASLQNQYIHHFLQNLKKNKLWIQPGIIKAIKKRDKLHKNKLSDIIAKAKNTYFGDKIKMNLNNPKKIWSTIRQATTQNTSNTSKHIMTRHQA</sequence>
<evidence type="ECO:0000313" key="2">
    <source>
        <dbReference type="Proteomes" id="UP000478052"/>
    </source>
</evidence>
<gene>
    <name evidence="1" type="ORF">FWK35_00019400</name>
</gene>
<organism evidence="1 2">
    <name type="scientific">Aphis craccivora</name>
    <name type="common">Cowpea aphid</name>
    <dbReference type="NCBI Taxonomy" id="307492"/>
    <lineage>
        <taxon>Eukaryota</taxon>
        <taxon>Metazoa</taxon>
        <taxon>Ecdysozoa</taxon>
        <taxon>Arthropoda</taxon>
        <taxon>Hexapoda</taxon>
        <taxon>Insecta</taxon>
        <taxon>Pterygota</taxon>
        <taxon>Neoptera</taxon>
        <taxon>Paraneoptera</taxon>
        <taxon>Hemiptera</taxon>
        <taxon>Sternorrhyncha</taxon>
        <taxon>Aphidomorpha</taxon>
        <taxon>Aphidoidea</taxon>
        <taxon>Aphididae</taxon>
        <taxon>Aphidini</taxon>
        <taxon>Aphis</taxon>
        <taxon>Aphis</taxon>
    </lineage>
</organism>
<reference evidence="1 2" key="1">
    <citation type="submission" date="2019-08" db="EMBL/GenBank/DDBJ databases">
        <title>Whole genome of Aphis craccivora.</title>
        <authorList>
            <person name="Voronova N.V."/>
            <person name="Shulinski R.S."/>
            <person name="Bandarenka Y.V."/>
            <person name="Zhorov D.G."/>
            <person name="Warner D."/>
        </authorList>
    </citation>
    <scope>NUCLEOTIDE SEQUENCE [LARGE SCALE GENOMIC DNA]</scope>
    <source>
        <strain evidence="1">180601</strain>
        <tissue evidence="1">Whole Body</tissue>
    </source>
</reference>
<keyword evidence="2" id="KW-1185">Reference proteome</keyword>
<dbReference type="OrthoDB" id="445826at2759"/>
<dbReference type="AlphaFoldDB" id="A0A6G0YGP7"/>